<evidence type="ECO:0000256" key="6">
    <source>
        <dbReference type="ARBA" id="ARBA00022777"/>
    </source>
</evidence>
<sequence>MYDPGPGLRAGEERGLGEDVRVRFTTRQDALLAVAALAGGLLLLSAHGYSAWEPDDPWPGTGWRVLPLLGVCAAMLFRRTSPMAGLAVATPAMVADIVMSPSLGTMLVYTDALYASSLYGPRRMAERLLAVTVAVTVLLAGGVGLWASAWEATVIIGGVAGMTWVGPVLTAMVVREHRNRAELERQRAEQLARLAELDRRNAVADERARMARELHDVVANHLSAVALHSSAVLRLPDLDREGVRQAMSVIRENSVQGLAEMRRMIGLLREERDGTGDPPAAPRLADLERLAERAARPDLSVGVKVTGTARELPAAVELAAYRIVQESLTNVLKHAGPGRAEVLVEHRPDRLCVTVESPLGAERTELPGAGSGLIGMRERASILRGTFTAGPEDGCWRVRAELPTTTPDGGDP</sequence>
<evidence type="ECO:0000256" key="9">
    <source>
        <dbReference type="SAM" id="Phobius"/>
    </source>
</evidence>
<evidence type="ECO:0000256" key="2">
    <source>
        <dbReference type="ARBA" id="ARBA00012438"/>
    </source>
</evidence>
<evidence type="ECO:0000256" key="4">
    <source>
        <dbReference type="ARBA" id="ARBA00022679"/>
    </source>
</evidence>
<keyword evidence="12" id="KW-1185">Reference proteome</keyword>
<accession>A0A1H6BY24</accession>
<dbReference type="SUPFAM" id="SSF55874">
    <property type="entry name" value="ATPase domain of HSP90 chaperone/DNA topoisomerase II/histidine kinase"/>
    <property type="match status" value="1"/>
</dbReference>
<dbReference type="InterPro" id="IPR011712">
    <property type="entry name" value="Sig_transdc_His_kin_sub3_dim/P"/>
</dbReference>
<feature type="transmembrane region" description="Helical" evidence="9">
    <location>
        <begin position="128"/>
        <end position="148"/>
    </location>
</feature>
<dbReference type="Gene3D" id="3.30.565.10">
    <property type="entry name" value="Histidine kinase-like ATPase, C-terminal domain"/>
    <property type="match status" value="1"/>
</dbReference>
<dbReference type="InterPro" id="IPR050482">
    <property type="entry name" value="Sensor_HK_TwoCompSys"/>
</dbReference>
<feature type="transmembrane region" description="Helical" evidence="9">
    <location>
        <begin position="154"/>
        <end position="174"/>
    </location>
</feature>
<dbReference type="Proteomes" id="UP000236723">
    <property type="component" value="Unassembled WGS sequence"/>
</dbReference>
<keyword evidence="4" id="KW-0808">Transferase</keyword>
<dbReference type="Gene3D" id="1.20.5.1930">
    <property type="match status" value="1"/>
</dbReference>
<protein>
    <recommendedName>
        <fullName evidence="2">histidine kinase</fullName>
        <ecNumber evidence="2">2.7.13.3</ecNumber>
    </recommendedName>
</protein>
<dbReference type="GO" id="GO:0046983">
    <property type="term" value="F:protein dimerization activity"/>
    <property type="evidence" value="ECO:0007669"/>
    <property type="project" value="InterPro"/>
</dbReference>
<evidence type="ECO:0000256" key="3">
    <source>
        <dbReference type="ARBA" id="ARBA00022553"/>
    </source>
</evidence>
<dbReference type="CDD" id="cd16917">
    <property type="entry name" value="HATPase_UhpB-NarQ-NarX-like"/>
    <property type="match status" value="1"/>
</dbReference>
<keyword evidence="6 11" id="KW-0418">Kinase</keyword>
<feature type="domain" description="Signal transduction histidine kinase subgroup 3 dimerisation and phosphoacceptor" evidence="10">
    <location>
        <begin position="206"/>
        <end position="271"/>
    </location>
</feature>
<organism evidence="11 12">
    <name type="scientific">Thermomonospora echinospora</name>
    <dbReference type="NCBI Taxonomy" id="1992"/>
    <lineage>
        <taxon>Bacteria</taxon>
        <taxon>Bacillati</taxon>
        <taxon>Actinomycetota</taxon>
        <taxon>Actinomycetes</taxon>
        <taxon>Streptosporangiales</taxon>
        <taxon>Thermomonosporaceae</taxon>
        <taxon>Thermomonospora</taxon>
    </lineage>
</organism>
<dbReference type="AlphaFoldDB" id="A0A1H6BY24"/>
<dbReference type="GO" id="GO:0016020">
    <property type="term" value="C:membrane"/>
    <property type="evidence" value="ECO:0007669"/>
    <property type="project" value="InterPro"/>
</dbReference>
<keyword evidence="8" id="KW-0902">Two-component regulatory system</keyword>
<dbReference type="PANTHER" id="PTHR24421:SF10">
    <property type="entry name" value="NITRATE_NITRITE SENSOR PROTEIN NARQ"/>
    <property type="match status" value="1"/>
</dbReference>
<dbReference type="OrthoDB" id="3288457at2"/>
<gene>
    <name evidence="11" type="ORF">SAMN04489712_10898</name>
</gene>
<evidence type="ECO:0000313" key="11">
    <source>
        <dbReference type="EMBL" id="SEG65357.1"/>
    </source>
</evidence>
<dbReference type="EMBL" id="FNVO01000008">
    <property type="protein sequence ID" value="SEG65357.1"/>
    <property type="molecule type" value="Genomic_DNA"/>
</dbReference>
<evidence type="ECO:0000256" key="1">
    <source>
        <dbReference type="ARBA" id="ARBA00000085"/>
    </source>
</evidence>
<evidence type="ECO:0000256" key="7">
    <source>
        <dbReference type="ARBA" id="ARBA00022840"/>
    </source>
</evidence>
<dbReference type="PANTHER" id="PTHR24421">
    <property type="entry name" value="NITRATE/NITRITE SENSOR PROTEIN NARX-RELATED"/>
    <property type="match status" value="1"/>
</dbReference>
<dbReference type="EC" id="2.7.13.3" evidence="2"/>
<keyword evidence="9" id="KW-1133">Transmembrane helix</keyword>
<evidence type="ECO:0000313" key="12">
    <source>
        <dbReference type="Proteomes" id="UP000236723"/>
    </source>
</evidence>
<keyword evidence="5" id="KW-0547">Nucleotide-binding</keyword>
<keyword evidence="9" id="KW-0472">Membrane</keyword>
<dbReference type="Pfam" id="PF07730">
    <property type="entry name" value="HisKA_3"/>
    <property type="match status" value="1"/>
</dbReference>
<dbReference type="GO" id="GO:0005524">
    <property type="term" value="F:ATP binding"/>
    <property type="evidence" value="ECO:0007669"/>
    <property type="project" value="UniProtKB-KW"/>
</dbReference>
<dbReference type="GO" id="GO:0000155">
    <property type="term" value="F:phosphorelay sensor kinase activity"/>
    <property type="evidence" value="ECO:0007669"/>
    <property type="project" value="InterPro"/>
</dbReference>
<keyword evidence="3" id="KW-0597">Phosphoprotein</keyword>
<dbReference type="InterPro" id="IPR036890">
    <property type="entry name" value="HATPase_C_sf"/>
</dbReference>
<proteinExistence type="predicted"/>
<comment type="catalytic activity">
    <reaction evidence="1">
        <text>ATP + protein L-histidine = ADP + protein N-phospho-L-histidine.</text>
        <dbReference type="EC" id="2.7.13.3"/>
    </reaction>
</comment>
<keyword evidence="9" id="KW-0812">Transmembrane</keyword>
<name>A0A1H6BY24_9ACTN</name>
<evidence type="ECO:0000259" key="10">
    <source>
        <dbReference type="Pfam" id="PF07730"/>
    </source>
</evidence>
<keyword evidence="7" id="KW-0067">ATP-binding</keyword>
<feature type="transmembrane region" description="Helical" evidence="9">
    <location>
        <begin position="30"/>
        <end position="49"/>
    </location>
</feature>
<evidence type="ECO:0000256" key="5">
    <source>
        <dbReference type="ARBA" id="ARBA00022741"/>
    </source>
</evidence>
<evidence type="ECO:0000256" key="8">
    <source>
        <dbReference type="ARBA" id="ARBA00023012"/>
    </source>
</evidence>
<reference evidence="12" key="1">
    <citation type="submission" date="2016-10" db="EMBL/GenBank/DDBJ databases">
        <authorList>
            <person name="Varghese N."/>
            <person name="Submissions S."/>
        </authorList>
    </citation>
    <scope>NUCLEOTIDE SEQUENCE [LARGE SCALE GENOMIC DNA]</scope>
    <source>
        <strain evidence="12">DSM 43163</strain>
    </source>
</reference>